<feature type="transmembrane region" description="Helical" evidence="1">
    <location>
        <begin position="109"/>
        <end position="128"/>
    </location>
</feature>
<evidence type="ECO:0008006" key="4">
    <source>
        <dbReference type="Google" id="ProtNLM"/>
    </source>
</evidence>
<accession>A0A1E5KX86</accession>
<feature type="transmembrane region" description="Helical" evidence="1">
    <location>
        <begin position="355"/>
        <end position="378"/>
    </location>
</feature>
<keyword evidence="1" id="KW-0812">Transmembrane</keyword>
<feature type="transmembrane region" description="Helical" evidence="1">
    <location>
        <begin position="86"/>
        <end position="103"/>
    </location>
</feature>
<dbReference type="EMBL" id="MIEK01000022">
    <property type="protein sequence ID" value="OEH82477.1"/>
    <property type="molecule type" value="Genomic_DNA"/>
</dbReference>
<feature type="transmembrane region" description="Helical" evidence="1">
    <location>
        <begin position="254"/>
        <end position="274"/>
    </location>
</feature>
<feature type="transmembrane region" description="Helical" evidence="1">
    <location>
        <begin position="25"/>
        <end position="48"/>
    </location>
</feature>
<organism evidence="2 3">
    <name type="scientific">Enterococcus rivorum</name>
    <dbReference type="NCBI Taxonomy" id="762845"/>
    <lineage>
        <taxon>Bacteria</taxon>
        <taxon>Bacillati</taxon>
        <taxon>Bacillota</taxon>
        <taxon>Bacilli</taxon>
        <taxon>Lactobacillales</taxon>
        <taxon>Enterococcaceae</taxon>
        <taxon>Enterococcus</taxon>
    </lineage>
</organism>
<proteinExistence type="predicted"/>
<feature type="transmembrane region" description="Helical" evidence="1">
    <location>
        <begin position="280"/>
        <end position="303"/>
    </location>
</feature>
<sequence>MLNYVLDSYTAYFVEAGVLEKIWEIMNWIFVDIPFVFLRVLTSIFLLFEKALDQSEFFRGKQVEAYYKSVEILNNFGGRSISKGSLFALLFLISAFYLLYRFFVSRKNFSKILLYYVGVIVVFIFWFGNVSTSNGVSQSGGTFLISSVSNITKEMRAKISNATSPYSSGDSLENEDSPLFNATVRQTFYYVNTGSLDGTMPNGEKIDEKKLLMPVGASSEEKKKFEAERKKYIEEQVKENAYLEQNGKKTIEKFFSIIVGNINLVVISIPVNYMQALLTIIEILVIMILIAFPVILLCAFIPACQNILFKTLKGLMGLLFFPVILGVFMSIFFWVNYLIDTAFMGVFSKVDQTLLFFLSSGTSILAGSIILIVIKIVLLRKVWKNRYAILRYFSDGKVEMPNFEQKILEAKDRAVEFGGGIFEAGVGAYTGNPNMAMDGLSKMNTDDSKFDKALSLGNEHFIEENEKGEEETESLIQDVDEPINEMETMYEIDDAPFEEIAGDEGIEDRSLDVYAEMDGLAEDINQEDEALVMDDLDEMNVIVDNVDEFLQEDEKMFFDRTDEELLQQNERDVMPEERLSEIGLFGLDDSLLKSDETDNLLDDERDWET</sequence>
<reference evidence="2 3" key="1">
    <citation type="submission" date="2016-09" db="EMBL/GenBank/DDBJ databases">
        <authorList>
            <person name="Capua I."/>
            <person name="De Benedictis P."/>
            <person name="Joannis T."/>
            <person name="Lombin L.H."/>
            <person name="Cattoli G."/>
        </authorList>
    </citation>
    <scope>NUCLEOTIDE SEQUENCE [LARGE SCALE GENOMIC DNA]</scope>
    <source>
        <strain evidence="2 3">LMG 25899</strain>
    </source>
</reference>
<keyword evidence="3" id="KW-1185">Reference proteome</keyword>
<name>A0A1E5KX86_9ENTE</name>
<feature type="transmembrane region" description="Helical" evidence="1">
    <location>
        <begin position="315"/>
        <end position="335"/>
    </location>
</feature>
<gene>
    <name evidence="2" type="ORF">BCR26_13375</name>
</gene>
<keyword evidence="1" id="KW-1133">Transmembrane helix</keyword>
<keyword evidence="1" id="KW-0472">Membrane</keyword>
<dbReference type="STRING" id="762845.BCR26_13375"/>
<dbReference type="AlphaFoldDB" id="A0A1E5KX86"/>
<evidence type="ECO:0000313" key="2">
    <source>
        <dbReference type="EMBL" id="OEH82477.1"/>
    </source>
</evidence>
<comment type="caution">
    <text evidence="2">The sequence shown here is derived from an EMBL/GenBank/DDBJ whole genome shotgun (WGS) entry which is preliminary data.</text>
</comment>
<dbReference type="Proteomes" id="UP000095256">
    <property type="component" value="Unassembled WGS sequence"/>
</dbReference>
<protein>
    <recommendedName>
        <fullName evidence="4">ATP synthase F0, A subunit</fullName>
    </recommendedName>
</protein>
<evidence type="ECO:0000256" key="1">
    <source>
        <dbReference type="SAM" id="Phobius"/>
    </source>
</evidence>
<evidence type="ECO:0000313" key="3">
    <source>
        <dbReference type="Proteomes" id="UP000095256"/>
    </source>
</evidence>